<sequence length="460" mass="49939">MISVPNPHLCLFPIEIAADGYLIETVNSILSSNVSEFPEHSFAFFRHLMKSDSSSAVTAAPSHESANGPSKPAEEIVVPSINKTLTTLGRKAIAAKREGNNKLLPAADLTKLDDAAFDRFLSGSRPLLLFSVNVSSVSVYLFATPHAELESTQKLSSLIPIRDPLMYMLIESIQVVSLILQRNEGLLLTIGVQSMTILDARTLPGDNHSLSGTQSISSGEWRPFTSFTTVLSLNPPTPPEGTVVKKPTHMVKNTTAPLITQLFTQFDLLCKTSHGIKGVQITRFREVKEDIAVARIVSQPHALISGLFTLQDPQILVSNPARLKLVREEGMNKELALSQNAFIAALFPNKEVPLYPLSYYDTSLCHRILAPTNISVSFSLRSAFDVNTSDNKHVILQDCTSDAPNSNSPIILCPPTPPQSVGIVTESDAMKEPPHPFSILASIAEAMTEITKATGLSFSC</sequence>
<evidence type="ECO:0000313" key="1">
    <source>
        <dbReference type="EMBL" id="KAK2940911.1"/>
    </source>
</evidence>
<name>A0ABQ9WN41_9EUKA</name>
<evidence type="ECO:0000313" key="2">
    <source>
        <dbReference type="Proteomes" id="UP001281761"/>
    </source>
</evidence>
<dbReference type="Proteomes" id="UP001281761">
    <property type="component" value="Unassembled WGS sequence"/>
</dbReference>
<gene>
    <name evidence="1" type="ORF">BLNAU_24177</name>
</gene>
<protein>
    <recommendedName>
        <fullName evidence="3">Mediator of RNA polymerase II transcription subunit 1</fullName>
    </recommendedName>
</protein>
<organism evidence="1 2">
    <name type="scientific">Blattamonas nauphoetae</name>
    <dbReference type="NCBI Taxonomy" id="2049346"/>
    <lineage>
        <taxon>Eukaryota</taxon>
        <taxon>Metamonada</taxon>
        <taxon>Preaxostyla</taxon>
        <taxon>Oxymonadida</taxon>
        <taxon>Blattamonas</taxon>
    </lineage>
</organism>
<accession>A0ABQ9WN41</accession>
<proteinExistence type="predicted"/>
<evidence type="ECO:0008006" key="3">
    <source>
        <dbReference type="Google" id="ProtNLM"/>
    </source>
</evidence>
<keyword evidence="2" id="KW-1185">Reference proteome</keyword>
<reference evidence="1 2" key="1">
    <citation type="journal article" date="2022" name="bioRxiv">
        <title>Genomics of Preaxostyla Flagellates Illuminates Evolutionary Transitions and the Path Towards Mitochondrial Loss.</title>
        <authorList>
            <person name="Novak L.V.F."/>
            <person name="Treitli S.C."/>
            <person name="Pyrih J."/>
            <person name="Halakuc P."/>
            <person name="Pipaliya S.V."/>
            <person name="Vacek V."/>
            <person name="Brzon O."/>
            <person name="Soukal P."/>
            <person name="Eme L."/>
            <person name="Dacks J.B."/>
            <person name="Karnkowska A."/>
            <person name="Elias M."/>
            <person name="Hampl V."/>
        </authorList>
    </citation>
    <scope>NUCLEOTIDE SEQUENCE [LARGE SCALE GENOMIC DNA]</scope>
    <source>
        <strain evidence="1">NAU3</strain>
        <tissue evidence="1">Gut</tissue>
    </source>
</reference>
<comment type="caution">
    <text evidence="1">The sequence shown here is derived from an EMBL/GenBank/DDBJ whole genome shotgun (WGS) entry which is preliminary data.</text>
</comment>
<dbReference type="EMBL" id="JARBJD010000581">
    <property type="protein sequence ID" value="KAK2940911.1"/>
    <property type="molecule type" value="Genomic_DNA"/>
</dbReference>